<dbReference type="AlphaFoldDB" id="A0AAD6LCF9"/>
<reference evidence="1 2" key="1">
    <citation type="journal article" date="2023" name="Mol. Ecol. Resour.">
        <title>Chromosome-level genome assembly of a triploid poplar Populus alba 'Berolinensis'.</title>
        <authorList>
            <person name="Chen S."/>
            <person name="Yu Y."/>
            <person name="Wang X."/>
            <person name="Wang S."/>
            <person name="Zhang T."/>
            <person name="Zhou Y."/>
            <person name="He R."/>
            <person name="Meng N."/>
            <person name="Wang Y."/>
            <person name="Liu W."/>
            <person name="Liu Z."/>
            <person name="Liu J."/>
            <person name="Guo Q."/>
            <person name="Huang H."/>
            <person name="Sederoff R.R."/>
            <person name="Wang G."/>
            <person name="Qu G."/>
            <person name="Chen S."/>
        </authorList>
    </citation>
    <scope>NUCLEOTIDE SEQUENCE [LARGE SCALE GENOMIC DNA]</scope>
    <source>
        <strain evidence="1">SC-2020</strain>
    </source>
</reference>
<dbReference type="Proteomes" id="UP001164929">
    <property type="component" value="Chromosome 18"/>
</dbReference>
<sequence length="89" mass="10261">MEPTTTSADDKEIPQIKLSYTFTSTSVSVCLKDRQREREIEQAVCLEDKVRDFRGTKAKGKRMRLSSLSFFFSISQMTKQSFFHFGPTP</sequence>
<evidence type="ECO:0000313" key="1">
    <source>
        <dbReference type="EMBL" id="KAJ6958117.1"/>
    </source>
</evidence>
<dbReference type="EMBL" id="JAQIZT010000018">
    <property type="protein sequence ID" value="KAJ6958117.1"/>
    <property type="molecule type" value="Genomic_DNA"/>
</dbReference>
<keyword evidence="2" id="KW-1185">Reference proteome</keyword>
<name>A0AAD6LCF9_9ROSI</name>
<accession>A0AAD6LCF9</accession>
<comment type="caution">
    <text evidence="1">The sequence shown here is derived from an EMBL/GenBank/DDBJ whole genome shotgun (WGS) entry which is preliminary data.</text>
</comment>
<proteinExistence type="predicted"/>
<organism evidence="1 2">
    <name type="scientific">Populus alba x Populus x berolinensis</name>
    <dbReference type="NCBI Taxonomy" id="444605"/>
    <lineage>
        <taxon>Eukaryota</taxon>
        <taxon>Viridiplantae</taxon>
        <taxon>Streptophyta</taxon>
        <taxon>Embryophyta</taxon>
        <taxon>Tracheophyta</taxon>
        <taxon>Spermatophyta</taxon>
        <taxon>Magnoliopsida</taxon>
        <taxon>eudicotyledons</taxon>
        <taxon>Gunneridae</taxon>
        <taxon>Pentapetalae</taxon>
        <taxon>rosids</taxon>
        <taxon>fabids</taxon>
        <taxon>Malpighiales</taxon>
        <taxon>Salicaceae</taxon>
        <taxon>Saliceae</taxon>
        <taxon>Populus</taxon>
    </lineage>
</organism>
<gene>
    <name evidence="1" type="ORF">NC653_039925</name>
</gene>
<evidence type="ECO:0000313" key="2">
    <source>
        <dbReference type="Proteomes" id="UP001164929"/>
    </source>
</evidence>
<protein>
    <submittedName>
        <fullName evidence="1">Uncharacterized protein</fullName>
    </submittedName>
</protein>